<dbReference type="PIRSF" id="PIRSF014422">
    <property type="entry name" value="UCP014422"/>
    <property type="match status" value="1"/>
</dbReference>
<accession>A0A7C4BAY2</accession>
<evidence type="ECO:0000313" key="1">
    <source>
        <dbReference type="EMBL" id="HGI86933.1"/>
    </source>
</evidence>
<dbReference type="InterPro" id="IPR016618">
    <property type="entry name" value="UCP014422"/>
</dbReference>
<protein>
    <submittedName>
        <fullName evidence="1">Uncharacterized protein</fullName>
    </submittedName>
</protein>
<dbReference type="AlphaFoldDB" id="A0A7C4BAY2"/>
<comment type="caution">
    <text evidence="1">The sequence shown here is derived from an EMBL/GenBank/DDBJ whole genome shotgun (WGS) entry which is preliminary data.</text>
</comment>
<proteinExistence type="predicted"/>
<name>A0A7C4BAY2_9CREN</name>
<reference evidence="1" key="1">
    <citation type="journal article" date="2020" name="mSystems">
        <title>Genome- and Community-Level Interaction Insights into Carbon Utilization and Element Cycling Functions of Hydrothermarchaeota in Hydrothermal Sediment.</title>
        <authorList>
            <person name="Zhou Z."/>
            <person name="Liu Y."/>
            <person name="Xu W."/>
            <person name="Pan J."/>
            <person name="Luo Z.H."/>
            <person name="Li M."/>
        </authorList>
    </citation>
    <scope>NUCLEOTIDE SEQUENCE [LARGE SCALE GENOMIC DNA]</scope>
    <source>
        <strain evidence="1">SpSt-732</strain>
    </source>
</reference>
<dbReference type="EMBL" id="DTFF01000008">
    <property type="protein sequence ID" value="HGI86933.1"/>
    <property type="molecule type" value="Genomic_DNA"/>
</dbReference>
<gene>
    <name evidence="1" type="ORF">ENV14_00825</name>
</gene>
<organism evidence="1">
    <name type="scientific">Ignisphaera aggregans</name>
    <dbReference type="NCBI Taxonomy" id="334771"/>
    <lineage>
        <taxon>Archaea</taxon>
        <taxon>Thermoproteota</taxon>
        <taxon>Thermoprotei</taxon>
        <taxon>Desulfurococcales</taxon>
        <taxon>Desulfurococcaceae</taxon>
        <taxon>Ignisphaera</taxon>
    </lineage>
</organism>
<sequence length="160" mass="18028">MVVKLRSPPRIKVLEALGCIADERIKILGDNLARVISSDGSREYRVYVDLRKGIVYSDDNGTKFRGYVGYPIIAFLMIKGVLPYDETLARALAGIPWKKLNEEYKSYTTVENIVKDLVKRRGIDPKTLDSFTNNIMTQLLRLALIYDPSIGKSSHGFAES</sequence>